<proteinExistence type="predicted"/>
<keyword evidence="3" id="KW-1185">Reference proteome</keyword>
<dbReference type="STRING" id="989370.AOQ71_29590"/>
<keyword evidence="1" id="KW-0812">Transmembrane</keyword>
<name>A0A0R3D358_9BRAD</name>
<dbReference type="Proteomes" id="UP000051936">
    <property type="component" value="Unassembled WGS sequence"/>
</dbReference>
<feature type="transmembrane region" description="Helical" evidence="1">
    <location>
        <begin position="68"/>
        <end position="86"/>
    </location>
</feature>
<gene>
    <name evidence="2" type="ORF">AOQ71_29590</name>
</gene>
<dbReference type="EMBL" id="LJYG01000106">
    <property type="protein sequence ID" value="KRQ04251.1"/>
    <property type="molecule type" value="Genomic_DNA"/>
</dbReference>
<feature type="transmembrane region" description="Helical" evidence="1">
    <location>
        <begin position="28"/>
        <end position="48"/>
    </location>
</feature>
<evidence type="ECO:0000313" key="3">
    <source>
        <dbReference type="Proteomes" id="UP000051936"/>
    </source>
</evidence>
<keyword evidence="1" id="KW-0472">Membrane</keyword>
<dbReference type="RefSeq" id="WP_057754302.1">
    <property type="nucleotide sequence ID" value="NZ_LJYG01000106.1"/>
</dbReference>
<protein>
    <submittedName>
        <fullName evidence="2">Uncharacterized protein</fullName>
    </submittedName>
</protein>
<evidence type="ECO:0000256" key="1">
    <source>
        <dbReference type="SAM" id="Phobius"/>
    </source>
</evidence>
<sequence length="93" mass="9672">MSDVHPASARRDGSEAASQLAPSHLARWLGLAATPTFAAMAVLTAAFSGGPADMLCSAGHGMSLGGMVPMYLLMSAFHSAAWLRLLSGWRGRE</sequence>
<reference evidence="2 3" key="1">
    <citation type="submission" date="2015-09" db="EMBL/GenBank/DDBJ databases">
        <title>Draft Genome Sequence of Bradyrhizobium manausense Strain BR 3351T, a Novel Symbiotic Nitrogen-Fixing Alphaproteobacterium Isolated from Brazilian Amazon Rain Forest.</title>
        <authorList>
            <person name="De Araujo J.L."/>
            <person name="Zilli J.E."/>
        </authorList>
    </citation>
    <scope>NUCLEOTIDE SEQUENCE [LARGE SCALE GENOMIC DNA]</scope>
    <source>
        <strain evidence="2 3">BR3351</strain>
    </source>
</reference>
<accession>A0A0R3D358</accession>
<keyword evidence="1" id="KW-1133">Transmembrane helix</keyword>
<organism evidence="2 3">
    <name type="scientific">Bradyrhizobium manausense</name>
    <dbReference type="NCBI Taxonomy" id="989370"/>
    <lineage>
        <taxon>Bacteria</taxon>
        <taxon>Pseudomonadati</taxon>
        <taxon>Pseudomonadota</taxon>
        <taxon>Alphaproteobacteria</taxon>
        <taxon>Hyphomicrobiales</taxon>
        <taxon>Nitrobacteraceae</taxon>
        <taxon>Bradyrhizobium</taxon>
    </lineage>
</organism>
<evidence type="ECO:0000313" key="2">
    <source>
        <dbReference type="EMBL" id="KRQ04251.1"/>
    </source>
</evidence>
<dbReference type="OrthoDB" id="7777996at2"/>
<dbReference type="AlphaFoldDB" id="A0A0R3D358"/>
<comment type="caution">
    <text evidence="2">The sequence shown here is derived from an EMBL/GenBank/DDBJ whole genome shotgun (WGS) entry which is preliminary data.</text>
</comment>